<evidence type="ECO:0000259" key="2">
    <source>
        <dbReference type="Pfam" id="PF03807"/>
    </source>
</evidence>
<keyword evidence="1" id="KW-0560">Oxidoreductase</keyword>
<dbReference type="PANTHER" id="PTHR14239">
    <property type="entry name" value="DUDULIN-RELATED"/>
    <property type="match status" value="1"/>
</dbReference>
<evidence type="ECO:0000313" key="4">
    <source>
        <dbReference type="Proteomes" id="UP001500831"/>
    </source>
</evidence>
<keyword evidence="4" id="KW-1185">Reference proteome</keyword>
<dbReference type="Gene3D" id="3.40.50.720">
    <property type="entry name" value="NAD(P)-binding Rossmann-like Domain"/>
    <property type="match status" value="1"/>
</dbReference>
<dbReference type="InterPro" id="IPR028939">
    <property type="entry name" value="P5C_Rdtase_cat_N"/>
</dbReference>
<evidence type="ECO:0000313" key="3">
    <source>
        <dbReference type="EMBL" id="GAA2883343.1"/>
    </source>
</evidence>
<proteinExistence type="predicted"/>
<gene>
    <name evidence="3" type="ORF">GCM10010517_46520</name>
</gene>
<dbReference type="Proteomes" id="UP001500831">
    <property type="component" value="Unassembled WGS sequence"/>
</dbReference>
<sequence length="208" mass="22050">MKIGLIGAGHIGGTLARLLSRAGHEVVVSNSRGPDTLRKLERELGGGAKAVTAEEAAAFGDVVVVSVPLGRYREVPTSVRDGATVIDTNNYYPQRDGAFPELDADRTTSSELLQAHLPQAHVVKAFNAIYWERLLNDGRAPGAADRLAIPISGDDERAKRVVAELIDQIGFDPVDVGGLADGGRRHQPGTPVYGADLTAAVVRERLGL</sequence>
<organism evidence="3 4">
    <name type="scientific">Streptosporangium fragile</name>
    <dbReference type="NCBI Taxonomy" id="46186"/>
    <lineage>
        <taxon>Bacteria</taxon>
        <taxon>Bacillati</taxon>
        <taxon>Actinomycetota</taxon>
        <taxon>Actinomycetes</taxon>
        <taxon>Streptosporangiales</taxon>
        <taxon>Streptosporangiaceae</taxon>
        <taxon>Streptosporangium</taxon>
    </lineage>
</organism>
<evidence type="ECO:0000256" key="1">
    <source>
        <dbReference type="ARBA" id="ARBA00023002"/>
    </source>
</evidence>
<dbReference type="InterPro" id="IPR051267">
    <property type="entry name" value="STEAP_metalloreductase"/>
</dbReference>
<accession>A0ABP6IJQ5</accession>
<dbReference type="EMBL" id="BAAAVI010000035">
    <property type="protein sequence ID" value="GAA2883343.1"/>
    <property type="molecule type" value="Genomic_DNA"/>
</dbReference>
<feature type="domain" description="Pyrroline-5-carboxylate reductase catalytic N-terminal" evidence="2">
    <location>
        <begin position="2"/>
        <end position="91"/>
    </location>
</feature>
<reference evidence="4" key="1">
    <citation type="journal article" date="2019" name="Int. J. Syst. Evol. Microbiol.">
        <title>The Global Catalogue of Microorganisms (GCM) 10K type strain sequencing project: providing services to taxonomists for standard genome sequencing and annotation.</title>
        <authorList>
            <consortium name="The Broad Institute Genomics Platform"/>
            <consortium name="The Broad Institute Genome Sequencing Center for Infectious Disease"/>
            <person name="Wu L."/>
            <person name="Ma J."/>
        </authorList>
    </citation>
    <scope>NUCLEOTIDE SEQUENCE [LARGE SCALE GENOMIC DNA]</scope>
    <source>
        <strain evidence="4">JCM 6242</strain>
    </source>
</reference>
<name>A0ABP6IJQ5_9ACTN</name>
<protein>
    <submittedName>
        <fullName evidence="3">NAD(P)-binding domain-containing protein</fullName>
    </submittedName>
</protein>
<dbReference type="InterPro" id="IPR036291">
    <property type="entry name" value="NAD(P)-bd_dom_sf"/>
</dbReference>
<dbReference type="SUPFAM" id="SSF51735">
    <property type="entry name" value="NAD(P)-binding Rossmann-fold domains"/>
    <property type="match status" value="1"/>
</dbReference>
<comment type="caution">
    <text evidence="3">The sequence shown here is derived from an EMBL/GenBank/DDBJ whole genome shotgun (WGS) entry which is preliminary data.</text>
</comment>
<dbReference type="Pfam" id="PF03807">
    <property type="entry name" value="F420_oxidored"/>
    <property type="match status" value="1"/>
</dbReference>
<dbReference type="RefSeq" id="WP_344975289.1">
    <property type="nucleotide sequence ID" value="NZ_BAAAVI010000035.1"/>
</dbReference>
<dbReference type="PANTHER" id="PTHR14239:SF10">
    <property type="entry name" value="REDUCTASE"/>
    <property type="match status" value="1"/>
</dbReference>